<protein>
    <submittedName>
        <fullName evidence="1">Uncharacterized protein</fullName>
    </submittedName>
</protein>
<dbReference type="EMBL" id="BAAAFD010000024">
    <property type="protein sequence ID" value="GAA0860315.1"/>
    <property type="molecule type" value="Genomic_DNA"/>
</dbReference>
<reference evidence="1 2" key="1">
    <citation type="journal article" date="2019" name="Int. J. Syst. Evol. Microbiol.">
        <title>The Global Catalogue of Microorganisms (GCM) 10K type strain sequencing project: providing services to taxonomists for standard genome sequencing and annotation.</title>
        <authorList>
            <consortium name="The Broad Institute Genomics Platform"/>
            <consortium name="The Broad Institute Genome Sequencing Center for Infectious Disease"/>
            <person name="Wu L."/>
            <person name="Ma J."/>
        </authorList>
    </citation>
    <scope>NUCLEOTIDE SEQUENCE [LARGE SCALE GENOMIC DNA]</scope>
    <source>
        <strain evidence="1 2">JCM 15896</strain>
    </source>
</reference>
<keyword evidence="2" id="KW-1185">Reference proteome</keyword>
<gene>
    <name evidence="1" type="ORF">GCM10009114_36930</name>
</gene>
<comment type="caution">
    <text evidence="1">The sequence shown here is derived from an EMBL/GenBank/DDBJ whole genome shotgun (WGS) entry which is preliminary data.</text>
</comment>
<name>A0ABN1LU28_9ALTE</name>
<proteinExistence type="predicted"/>
<evidence type="ECO:0000313" key="2">
    <source>
        <dbReference type="Proteomes" id="UP001500359"/>
    </source>
</evidence>
<evidence type="ECO:0000313" key="1">
    <source>
        <dbReference type="EMBL" id="GAA0860315.1"/>
    </source>
</evidence>
<organism evidence="1 2">
    <name type="scientific">Aliiglaciecola litoralis</name>
    <dbReference type="NCBI Taxonomy" id="582857"/>
    <lineage>
        <taxon>Bacteria</taxon>
        <taxon>Pseudomonadati</taxon>
        <taxon>Pseudomonadota</taxon>
        <taxon>Gammaproteobacteria</taxon>
        <taxon>Alteromonadales</taxon>
        <taxon>Alteromonadaceae</taxon>
        <taxon>Aliiglaciecola</taxon>
    </lineage>
</organism>
<accession>A0ABN1LU28</accession>
<sequence>MENWKFHDINFEGQTKKVEGLDIWKHEWHPSESKSFKAPHPQHPSQWHLMCVYTIEANDRQVSFAASEVSNMVWSIYVPK</sequence>
<dbReference type="RefSeq" id="WP_343862680.1">
    <property type="nucleotide sequence ID" value="NZ_BAAAFD010000024.1"/>
</dbReference>
<dbReference type="Proteomes" id="UP001500359">
    <property type="component" value="Unassembled WGS sequence"/>
</dbReference>